<dbReference type="SMART" id="SM00320">
    <property type="entry name" value="WD40"/>
    <property type="match status" value="6"/>
</dbReference>
<accession>A0A2P6TE08</accession>
<comment type="caution">
    <text evidence="7">The sequence shown here is derived from an EMBL/GenBank/DDBJ whole genome shotgun (WGS) entry which is preliminary data.</text>
</comment>
<dbReference type="FunFam" id="2.130.10.10:FF:000509">
    <property type="entry name" value="U3 small nucleolar RNA-interacting protein"/>
    <property type="match status" value="1"/>
</dbReference>
<keyword evidence="3" id="KW-0677">Repeat</keyword>
<dbReference type="GO" id="GO:0032040">
    <property type="term" value="C:small-subunit processome"/>
    <property type="evidence" value="ECO:0007669"/>
    <property type="project" value="TreeGrafter"/>
</dbReference>
<reference evidence="7 8" key="1">
    <citation type="journal article" date="2018" name="Plant J.">
        <title>Genome sequences of Chlorella sorokiniana UTEX 1602 and Micractinium conductrix SAG 241.80: implications to maltose excretion by a green alga.</title>
        <authorList>
            <person name="Arriola M.B."/>
            <person name="Velmurugan N."/>
            <person name="Zhang Y."/>
            <person name="Plunkett M.H."/>
            <person name="Hondzo H."/>
            <person name="Barney B.M."/>
        </authorList>
    </citation>
    <scope>NUCLEOTIDE SEQUENCE [LARGE SCALE GENOMIC DNA]</scope>
    <source>
        <strain evidence="8">UTEX 1602</strain>
    </source>
</reference>
<evidence type="ECO:0000256" key="4">
    <source>
        <dbReference type="ARBA" id="ARBA00023242"/>
    </source>
</evidence>
<evidence type="ECO:0000313" key="7">
    <source>
        <dbReference type="EMBL" id="PRW20874.1"/>
    </source>
</evidence>
<dbReference type="Gene3D" id="2.130.10.10">
    <property type="entry name" value="YVTN repeat-like/Quinoprotein amine dehydrogenase"/>
    <property type="match status" value="1"/>
</dbReference>
<dbReference type="CDD" id="cd00200">
    <property type="entry name" value="WD40"/>
    <property type="match status" value="1"/>
</dbReference>
<sequence length="516" mass="54693">MAPPRKHKKQAAAGNKRKQRDDFFEEEDGGDEFFVQSGDEAGGSESDEEAAEAQETAEEKRLRLAKAYLDQVKAIERAEREPETDEDEEDAAAARGGGGGAADHGAVADRLRQDALESMGHLQRRLAHRLRLPPLPRVADYAGPSAAGGRLLRGHRLSVTAVALTTDERTAFSVGKEGSIMQWDVETGARLKFAAPAAAAGVGSGQDAEGGAADWVKRGPRQGGRNSLLAAAVSSDGRYLAVGGGDRKVHIWDARSRQYMRGFPGHKDAVTSLAFREGTHELFSGSLDRSIKLWSLDDMAYVDTLFGHQAEVLALDAARAERCVSCGADRTCRVWKIPEESQLIFRGHCNTIECCRYLTGNEWVTGSADGSVSLWSATKKKPAFTMRGAHADPAADGEEAEGAGSVGGDAATWVGAVGVCRGADIMASGAGDGVVRLWRLAETKGGSGRALEPLGGLPVRGFVNSLALGRSGRVLVAGVGQEPRMGRWLRDAAARNGVLIQPLQLAAEEGSGQADE</sequence>
<gene>
    <name evidence="7" type="ORF">C2E21_8589</name>
</gene>
<dbReference type="PANTHER" id="PTHR19865:SF0">
    <property type="entry name" value="U3 SMALL NUCLEOLAR RNA-INTERACTING PROTEIN 2"/>
    <property type="match status" value="1"/>
</dbReference>
<protein>
    <submittedName>
        <fullName evidence="7">U3 small nucleolar RNA-interacting 2</fullName>
    </submittedName>
</protein>
<dbReference type="InterPro" id="IPR015943">
    <property type="entry name" value="WD40/YVTN_repeat-like_dom_sf"/>
</dbReference>
<feature type="repeat" description="WD" evidence="5">
    <location>
        <begin position="152"/>
        <end position="193"/>
    </location>
</feature>
<evidence type="ECO:0000313" key="8">
    <source>
        <dbReference type="Proteomes" id="UP000239899"/>
    </source>
</evidence>
<feature type="region of interest" description="Disordered" evidence="6">
    <location>
        <begin position="76"/>
        <end position="104"/>
    </location>
</feature>
<evidence type="ECO:0000256" key="1">
    <source>
        <dbReference type="ARBA" id="ARBA00004123"/>
    </source>
</evidence>
<dbReference type="EMBL" id="LHPG02000021">
    <property type="protein sequence ID" value="PRW20874.1"/>
    <property type="molecule type" value="Genomic_DNA"/>
</dbReference>
<dbReference type="PROSITE" id="PS50082">
    <property type="entry name" value="WD_REPEATS_2"/>
    <property type="match status" value="3"/>
</dbReference>
<feature type="compositionally biased region" description="Acidic residues" evidence="6">
    <location>
        <begin position="45"/>
        <end position="56"/>
    </location>
</feature>
<evidence type="ECO:0000256" key="2">
    <source>
        <dbReference type="ARBA" id="ARBA00022574"/>
    </source>
</evidence>
<dbReference type="Pfam" id="PF00400">
    <property type="entry name" value="WD40"/>
    <property type="match status" value="5"/>
</dbReference>
<keyword evidence="8" id="KW-1185">Reference proteome</keyword>
<evidence type="ECO:0000256" key="5">
    <source>
        <dbReference type="PROSITE-ProRule" id="PRU00221"/>
    </source>
</evidence>
<dbReference type="AlphaFoldDB" id="A0A2P6TE08"/>
<evidence type="ECO:0000256" key="3">
    <source>
        <dbReference type="ARBA" id="ARBA00022737"/>
    </source>
</evidence>
<dbReference type="Proteomes" id="UP000239899">
    <property type="component" value="Unassembled WGS sequence"/>
</dbReference>
<keyword evidence="2 5" id="KW-0853">WD repeat</keyword>
<keyword evidence="4" id="KW-0539">Nucleus</keyword>
<dbReference type="InterPro" id="IPR036322">
    <property type="entry name" value="WD40_repeat_dom_sf"/>
</dbReference>
<feature type="compositionally biased region" description="Acidic residues" evidence="6">
    <location>
        <begin position="82"/>
        <end position="91"/>
    </location>
</feature>
<feature type="region of interest" description="Disordered" evidence="6">
    <location>
        <begin position="1"/>
        <end position="59"/>
    </location>
</feature>
<dbReference type="SUPFAM" id="SSF50978">
    <property type="entry name" value="WD40 repeat-like"/>
    <property type="match status" value="1"/>
</dbReference>
<dbReference type="InterPro" id="IPR001680">
    <property type="entry name" value="WD40_rpt"/>
</dbReference>
<dbReference type="GO" id="GO:0034511">
    <property type="term" value="F:U3 snoRNA binding"/>
    <property type="evidence" value="ECO:0007669"/>
    <property type="project" value="InterPro"/>
</dbReference>
<dbReference type="PRINTS" id="PR00320">
    <property type="entry name" value="GPROTEINBRPT"/>
</dbReference>
<evidence type="ECO:0000256" key="6">
    <source>
        <dbReference type="SAM" id="MobiDB-lite"/>
    </source>
</evidence>
<organism evidence="7 8">
    <name type="scientific">Chlorella sorokiniana</name>
    <name type="common">Freshwater green alga</name>
    <dbReference type="NCBI Taxonomy" id="3076"/>
    <lineage>
        <taxon>Eukaryota</taxon>
        <taxon>Viridiplantae</taxon>
        <taxon>Chlorophyta</taxon>
        <taxon>core chlorophytes</taxon>
        <taxon>Trebouxiophyceae</taxon>
        <taxon>Chlorellales</taxon>
        <taxon>Chlorellaceae</taxon>
        <taxon>Chlorella clade</taxon>
        <taxon>Chlorella</taxon>
    </lineage>
</organism>
<feature type="compositionally biased region" description="Basic residues" evidence="6">
    <location>
        <begin position="1"/>
        <end position="18"/>
    </location>
</feature>
<feature type="repeat" description="WD" evidence="5">
    <location>
        <begin position="263"/>
        <end position="304"/>
    </location>
</feature>
<dbReference type="PANTHER" id="PTHR19865">
    <property type="entry name" value="U3 SMALL NUCLEOLAR RNA INTERACTING PROTEIN 2"/>
    <property type="match status" value="1"/>
</dbReference>
<feature type="repeat" description="WD" evidence="5">
    <location>
        <begin position="221"/>
        <end position="262"/>
    </location>
</feature>
<comment type="subcellular location">
    <subcellularLocation>
        <location evidence="1">Nucleus</location>
    </subcellularLocation>
</comment>
<dbReference type="PROSITE" id="PS50294">
    <property type="entry name" value="WD_REPEATS_REGION"/>
    <property type="match status" value="3"/>
</dbReference>
<dbReference type="STRING" id="3076.A0A2P6TE08"/>
<dbReference type="InterPro" id="IPR020472">
    <property type="entry name" value="WD40_PAC1"/>
</dbReference>
<proteinExistence type="predicted"/>
<name>A0A2P6TE08_CHLSO</name>
<dbReference type="InterPro" id="IPR039241">
    <property type="entry name" value="Rrp9-like"/>
</dbReference>
<dbReference type="OrthoDB" id="189968at2759"/>